<organism evidence="2">
    <name type="scientific">uncultured Thermomicrobiales bacterium</name>
    <dbReference type="NCBI Taxonomy" id="1645740"/>
    <lineage>
        <taxon>Bacteria</taxon>
        <taxon>Pseudomonadati</taxon>
        <taxon>Thermomicrobiota</taxon>
        <taxon>Thermomicrobia</taxon>
        <taxon>Thermomicrobiales</taxon>
        <taxon>environmental samples</taxon>
    </lineage>
</organism>
<feature type="non-terminal residue" evidence="2">
    <location>
        <position position="96"/>
    </location>
</feature>
<evidence type="ECO:0000313" key="2">
    <source>
        <dbReference type="EMBL" id="CAA9581607.1"/>
    </source>
</evidence>
<feature type="compositionally biased region" description="Basic and acidic residues" evidence="1">
    <location>
        <begin position="22"/>
        <end position="35"/>
    </location>
</feature>
<feature type="region of interest" description="Disordered" evidence="1">
    <location>
        <begin position="1"/>
        <end position="55"/>
    </location>
</feature>
<feature type="compositionally biased region" description="Basic and acidic residues" evidence="1">
    <location>
        <begin position="43"/>
        <end position="55"/>
    </location>
</feature>
<gene>
    <name evidence="2" type="ORF">AVDCRST_MAG87-3431</name>
</gene>
<proteinExistence type="predicted"/>
<sequence length="96" mass="10798">GRPRARGPVRGVARRNLPGELDGDRKWRPKRDYPGGHRQCRWRYPDGDPVRGGRPGRREYLDDVRCKIGGGAGWRVRRRLRGGLAVASPGTITDDV</sequence>
<name>A0A6J4VKR0_9BACT</name>
<reference evidence="2" key="1">
    <citation type="submission" date="2020-02" db="EMBL/GenBank/DDBJ databases">
        <authorList>
            <person name="Meier V. D."/>
        </authorList>
    </citation>
    <scope>NUCLEOTIDE SEQUENCE</scope>
    <source>
        <strain evidence="2">AVDCRST_MAG87</strain>
    </source>
</reference>
<feature type="non-terminal residue" evidence="2">
    <location>
        <position position="1"/>
    </location>
</feature>
<dbReference type="EMBL" id="CADCWJ010000751">
    <property type="protein sequence ID" value="CAA9581607.1"/>
    <property type="molecule type" value="Genomic_DNA"/>
</dbReference>
<evidence type="ECO:0000256" key="1">
    <source>
        <dbReference type="SAM" id="MobiDB-lite"/>
    </source>
</evidence>
<dbReference type="AlphaFoldDB" id="A0A6J4VKR0"/>
<accession>A0A6J4VKR0</accession>
<protein>
    <submittedName>
        <fullName evidence="2">Uncharacterized protein</fullName>
    </submittedName>
</protein>